<evidence type="ECO:0000313" key="1">
    <source>
        <dbReference type="EMBL" id="MEJ8302863.1"/>
    </source>
</evidence>
<sequence>MKRVGMALMALILVVLTLAPAGRSQAAGASIVDPSVTYTYGVLTRDIRELAAKYPDIVEYKSIGKTLYGRDIWAVGLGTGSATVFFNGSHHAREWLTTTLNMQMIEQYAAAYAENRKFEGYDVRDILSKTKIWFVPMVNPDGVTLQQTGLQSFPASVHKALIAMNDGSRNFKRWKANAQGVDPNRQYDANWEELVNNYYYPHWMGHKGTAPMTTRENKAMIAFTYEIDPEIAVSYHSAGRILYWNFRTPAANVARDKRLANIFTAFTGYSQVSPSYNSNGGGGYTDWFIQKLGRPAFTPEIGVKNGETNLPVSAFGEEWRRNKKIGLWIAQEGYSLWAAKNKTTVKPVSVFLDGKRIDDDLAAFNEDGATFVSYKPLLTSLGYKLKWEGAAKSVTATGDYGTLRFTLGKKEAEINGKTVTLTAAPRLYEGVIYVPVRLISQATGAILTVYNDTGAVSIKSPARVTPEPEVPTVPTVPTEPVEPPTEQPPAVVPTPEPSEPAQSEVPGEVQPSGSGGEDVVPGTVVQPGA</sequence>
<name>A0ACC6P7G0_9BACL</name>
<keyword evidence="2" id="KW-1185">Reference proteome</keyword>
<dbReference type="EMBL" id="JBBKAR010000007">
    <property type="protein sequence ID" value="MEJ8302863.1"/>
    <property type="molecule type" value="Genomic_DNA"/>
</dbReference>
<keyword evidence="1" id="KW-0645">Protease</keyword>
<proteinExistence type="predicted"/>
<protein>
    <submittedName>
        <fullName evidence="1">M14 family zinc carboxypeptidase</fullName>
    </submittedName>
</protein>
<evidence type="ECO:0000313" key="2">
    <source>
        <dbReference type="Proteomes" id="UP001380953"/>
    </source>
</evidence>
<organism evidence="1 2">
    <name type="scientific">Saccharibacillus sacchari</name>
    <dbReference type="NCBI Taxonomy" id="456493"/>
    <lineage>
        <taxon>Bacteria</taxon>
        <taxon>Bacillati</taxon>
        <taxon>Bacillota</taxon>
        <taxon>Bacilli</taxon>
        <taxon>Bacillales</taxon>
        <taxon>Paenibacillaceae</taxon>
        <taxon>Saccharibacillus</taxon>
    </lineage>
</organism>
<keyword evidence="1" id="KW-0121">Carboxypeptidase</keyword>
<comment type="caution">
    <text evidence="1">The sequence shown here is derived from an EMBL/GenBank/DDBJ whole genome shotgun (WGS) entry which is preliminary data.</text>
</comment>
<keyword evidence="1" id="KW-0378">Hydrolase</keyword>
<dbReference type="Proteomes" id="UP001380953">
    <property type="component" value="Unassembled WGS sequence"/>
</dbReference>
<reference evidence="1" key="1">
    <citation type="submission" date="2024-03" db="EMBL/GenBank/DDBJ databases">
        <title>Whole genome sequecning of epiphytes from Marcgravia umbellata leaves.</title>
        <authorList>
            <person name="Kumar G."/>
            <person name="Savka M.A."/>
        </authorList>
    </citation>
    <scope>NUCLEOTIDE SEQUENCE</scope>
    <source>
        <strain evidence="1">RIT_BL5</strain>
    </source>
</reference>
<accession>A0ACC6P7G0</accession>
<gene>
    <name evidence="1" type="ORF">WKI47_02930</name>
</gene>